<name>A0A8S0Y8P5_9GAMM</name>
<evidence type="ECO:0008006" key="4">
    <source>
        <dbReference type="Google" id="ProtNLM"/>
    </source>
</evidence>
<dbReference type="RefSeq" id="WP_174624213.1">
    <property type="nucleotide sequence ID" value="NZ_CADCXN010000001.1"/>
</dbReference>
<keyword evidence="3" id="KW-1185">Reference proteome</keyword>
<sequence>MTGTTEGGKKAAQKRGHESLSEAGRKGGKAADHEQAAKTRGHESLSEAGRKGGEHSQGGKSKKNEK</sequence>
<dbReference type="Proteomes" id="UP000494216">
    <property type="component" value="Unassembled WGS sequence"/>
</dbReference>
<accession>A0A8S0Y8P5</accession>
<dbReference type="AlphaFoldDB" id="A0A8S0Y8P5"/>
<evidence type="ECO:0000313" key="2">
    <source>
        <dbReference type="EMBL" id="CAA9888648.1"/>
    </source>
</evidence>
<evidence type="ECO:0000256" key="1">
    <source>
        <dbReference type="SAM" id="MobiDB-lite"/>
    </source>
</evidence>
<proteinExistence type="predicted"/>
<reference evidence="2 3" key="1">
    <citation type="submission" date="2020-02" db="EMBL/GenBank/DDBJ databases">
        <authorList>
            <person name="Hogendoorn C."/>
        </authorList>
    </citation>
    <scope>NUCLEOTIDE SEQUENCE [LARGE SCALE GENOMIC DNA]</scope>
    <source>
        <strain evidence="2">METHB21</strain>
    </source>
</reference>
<gene>
    <name evidence="2" type="ORF">METHB2_10016</name>
</gene>
<feature type="region of interest" description="Disordered" evidence="1">
    <location>
        <begin position="1"/>
        <end position="66"/>
    </location>
</feature>
<dbReference type="EMBL" id="CADCXN010000001">
    <property type="protein sequence ID" value="CAA9888648.1"/>
    <property type="molecule type" value="Genomic_DNA"/>
</dbReference>
<evidence type="ECO:0000313" key="3">
    <source>
        <dbReference type="Proteomes" id="UP000494216"/>
    </source>
</evidence>
<organism evidence="2 3">
    <name type="scientific">Candidatus Methylobacter favarea</name>
    <dbReference type="NCBI Taxonomy" id="2707345"/>
    <lineage>
        <taxon>Bacteria</taxon>
        <taxon>Pseudomonadati</taxon>
        <taxon>Pseudomonadota</taxon>
        <taxon>Gammaproteobacteria</taxon>
        <taxon>Methylococcales</taxon>
        <taxon>Methylococcaceae</taxon>
        <taxon>Methylobacter</taxon>
    </lineage>
</organism>
<comment type="caution">
    <text evidence="2">The sequence shown here is derived from an EMBL/GenBank/DDBJ whole genome shotgun (WGS) entry which is preliminary data.</text>
</comment>
<feature type="compositionally biased region" description="Basic and acidic residues" evidence="1">
    <location>
        <begin position="15"/>
        <end position="54"/>
    </location>
</feature>
<protein>
    <recommendedName>
        <fullName evidence="4">Stress-induced protein</fullName>
    </recommendedName>
</protein>